<dbReference type="OrthoDB" id="9814303at2"/>
<comment type="subcellular location">
    <subcellularLocation>
        <location evidence="1">Membrane</location>
        <topology evidence="1">Multi-pass membrane protein</topology>
    </subcellularLocation>
</comment>
<dbReference type="CDD" id="cd17320">
    <property type="entry name" value="MFS_MdfA_MDR_like"/>
    <property type="match status" value="1"/>
</dbReference>
<feature type="transmembrane region" description="Helical" evidence="6">
    <location>
        <begin position="131"/>
        <end position="153"/>
    </location>
</feature>
<proteinExistence type="predicted"/>
<keyword evidence="2" id="KW-0813">Transport</keyword>
<feature type="transmembrane region" description="Helical" evidence="6">
    <location>
        <begin position="277"/>
        <end position="299"/>
    </location>
</feature>
<dbReference type="InterPro" id="IPR036259">
    <property type="entry name" value="MFS_trans_sf"/>
</dbReference>
<evidence type="ECO:0000313" key="8">
    <source>
        <dbReference type="EMBL" id="CDZ79279.1"/>
    </source>
</evidence>
<dbReference type="GO" id="GO:0022857">
    <property type="term" value="F:transmembrane transporter activity"/>
    <property type="evidence" value="ECO:0007669"/>
    <property type="project" value="InterPro"/>
</dbReference>
<dbReference type="PANTHER" id="PTHR23502">
    <property type="entry name" value="MAJOR FACILITATOR SUPERFAMILY"/>
    <property type="match status" value="1"/>
</dbReference>
<evidence type="ECO:0000313" key="9">
    <source>
        <dbReference type="Proteomes" id="UP000044071"/>
    </source>
</evidence>
<dbReference type="AlphaFoldDB" id="A0A078L5B3"/>
<dbReference type="PROSITE" id="PS50850">
    <property type="entry name" value="MFS"/>
    <property type="match status" value="1"/>
</dbReference>
<feature type="transmembrane region" description="Helical" evidence="6">
    <location>
        <begin position="305"/>
        <end position="329"/>
    </location>
</feature>
<feature type="transmembrane region" description="Helical" evidence="6">
    <location>
        <begin position="368"/>
        <end position="388"/>
    </location>
</feature>
<evidence type="ECO:0000256" key="5">
    <source>
        <dbReference type="ARBA" id="ARBA00023136"/>
    </source>
</evidence>
<feature type="transmembrane region" description="Helical" evidence="6">
    <location>
        <begin position="212"/>
        <end position="238"/>
    </location>
</feature>
<feature type="transmembrane region" description="Helical" evidence="6">
    <location>
        <begin position="159"/>
        <end position="176"/>
    </location>
</feature>
<dbReference type="PANTHER" id="PTHR23502:SF132">
    <property type="entry name" value="POLYAMINE TRANSPORTER 2-RELATED"/>
    <property type="match status" value="1"/>
</dbReference>
<dbReference type="eggNOG" id="COG2814">
    <property type="taxonomic scope" value="Bacteria"/>
</dbReference>
<evidence type="ECO:0000256" key="6">
    <source>
        <dbReference type="SAM" id="Phobius"/>
    </source>
</evidence>
<sequence length="401" mass="44363">MLNKATPFWFLGLLSAFSLLTFDLYQPALPAITQYFNTTHALGQLTLSLFFLVFGMSQLIWGPWIDHFGRRTSLAVSLIIYVFATLGCIFATNIQMLIVARVTQGFAVCCSNVVAFSSSRDYEDSTERARVISNISMIVSVSPIFAPLIGSLIFTNYDWQATFLLMIVIAILLFFASKYKLSESPFWQKSDEGFLLRTSLDNYKKILGHGRLWLGILIVTSSYSCIMLVIVNAAYLVIEKLKYSPFMFSIIFACNGCMLIVGNYLGIKLRDKRSLGWNIHFGSLLMLFGSLLMLILFFLKGLGTLSLAPILLISLGVSITNPPTFSIALADYEHQAATATAIINTVRMTVAAIIAGGIGVIIVYDLNLLAISLLTCSLICWFASMFITEGAKVVEEHRVGV</sequence>
<dbReference type="Pfam" id="PF07690">
    <property type="entry name" value="MFS_1"/>
    <property type="match status" value="1"/>
</dbReference>
<reference evidence="8 9" key="1">
    <citation type="submission" date="2014-06" db="EMBL/GenBank/DDBJ databases">
        <authorList>
            <person name="Urmite Genomes Urmite Genomes"/>
        </authorList>
    </citation>
    <scope>NUCLEOTIDE SEQUENCE [LARGE SCALE GENOMIC DNA]</scope>
</reference>
<feature type="transmembrane region" description="Helical" evidence="6">
    <location>
        <begin position="73"/>
        <end position="92"/>
    </location>
</feature>
<dbReference type="GO" id="GO:0005886">
    <property type="term" value="C:plasma membrane"/>
    <property type="evidence" value="ECO:0007669"/>
    <property type="project" value="TreeGrafter"/>
</dbReference>
<dbReference type="InterPro" id="IPR020846">
    <property type="entry name" value="MFS_dom"/>
</dbReference>
<feature type="domain" description="Major facilitator superfamily (MFS) profile" evidence="7">
    <location>
        <begin position="4"/>
        <end position="392"/>
    </location>
</feature>
<dbReference type="SUPFAM" id="SSF103473">
    <property type="entry name" value="MFS general substrate transporter"/>
    <property type="match status" value="1"/>
</dbReference>
<dbReference type="STRING" id="1034943.BN59_03597"/>
<keyword evidence="9" id="KW-1185">Reference proteome</keyword>
<name>A0A078L5B3_9GAMM</name>
<evidence type="ECO:0000256" key="4">
    <source>
        <dbReference type="ARBA" id="ARBA00022989"/>
    </source>
</evidence>
<organism evidence="8 9">
    <name type="scientific">Legionella massiliensis</name>
    <dbReference type="NCBI Taxonomy" id="1034943"/>
    <lineage>
        <taxon>Bacteria</taxon>
        <taxon>Pseudomonadati</taxon>
        <taxon>Pseudomonadota</taxon>
        <taxon>Gammaproteobacteria</taxon>
        <taxon>Legionellales</taxon>
        <taxon>Legionellaceae</taxon>
        <taxon>Legionella</taxon>
    </lineage>
</organism>
<dbReference type="Gene3D" id="1.20.1720.10">
    <property type="entry name" value="Multidrug resistance protein D"/>
    <property type="match status" value="1"/>
</dbReference>
<dbReference type="GO" id="GO:1990961">
    <property type="term" value="P:xenobiotic detoxification by transmembrane export across the plasma membrane"/>
    <property type="evidence" value="ECO:0007669"/>
    <property type="project" value="TreeGrafter"/>
</dbReference>
<feature type="transmembrane region" description="Helical" evidence="6">
    <location>
        <begin position="40"/>
        <end position="61"/>
    </location>
</feature>
<feature type="transmembrane region" description="Helical" evidence="6">
    <location>
        <begin position="341"/>
        <end position="362"/>
    </location>
</feature>
<keyword evidence="5 6" id="KW-0472">Membrane</keyword>
<gene>
    <name evidence="8" type="primary">bcr_4</name>
    <name evidence="8" type="ORF">BN59_03597</name>
</gene>
<dbReference type="InterPro" id="IPR011701">
    <property type="entry name" value="MFS"/>
</dbReference>
<keyword evidence="3 6" id="KW-0812">Transmembrane</keyword>
<evidence type="ECO:0000256" key="2">
    <source>
        <dbReference type="ARBA" id="ARBA00022448"/>
    </source>
</evidence>
<evidence type="ECO:0000256" key="3">
    <source>
        <dbReference type="ARBA" id="ARBA00022692"/>
    </source>
</evidence>
<evidence type="ECO:0000256" key="1">
    <source>
        <dbReference type="ARBA" id="ARBA00004141"/>
    </source>
</evidence>
<dbReference type="RefSeq" id="WP_044012496.1">
    <property type="nucleotide sequence ID" value="NZ_CCVW01000004.1"/>
</dbReference>
<dbReference type="Proteomes" id="UP000044071">
    <property type="component" value="Unassembled WGS sequence"/>
</dbReference>
<keyword evidence="4 6" id="KW-1133">Transmembrane helix</keyword>
<accession>A0A078L5B3</accession>
<evidence type="ECO:0000259" key="7">
    <source>
        <dbReference type="PROSITE" id="PS50850"/>
    </source>
</evidence>
<protein>
    <submittedName>
        <fullName evidence="8">Sulfonamide resistance protein</fullName>
    </submittedName>
</protein>
<dbReference type="EMBL" id="CCSB01000004">
    <property type="protein sequence ID" value="CDZ79279.1"/>
    <property type="molecule type" value="Genomic_DNA"/>
</dbReference>
<feature type="transmembrane region" description="Helical" evidence="6">
    <location>
        <begin position="244"/>
        <end position="265"/>
    </location>
</feature>
<feature type="transmembrane region" description="Helical" evidence="6">
    <location>
        <begin position="98"/>
        <end position="119"/>
    </location>
</feature>